<comment type="caution">
    <text evidence="7">The sequence shown here is derived from an EMBL/GenBank/DDBJ whole genome shotgun (WGS) entry which is preliminary data.</text>
</comment>
<dbReference type="GO" id="GO:0005739">
    <property type="term" value="C:mitochondrion"/>
    <property type="evidence" value="ECO:0007669"/>
    <property type="project" value="TreeGrafter"/>
</dbReference>
<dbReference type="Gene3D" id="3.90.420.10">
    <property type="entry name" value="Oxidoreductase, molybdopterin-binding domain"/>
    <property type="match status" value="1"/>
</dbReference>
<comment type="cofactor">
    <cofactor evidence="1">
        <name>Mo-molybdopterin</name>
        <dbReference type="ChEBI" id="CHEBI:71302"/>
    </cofactor>
</comment>
<feature type="domain" description="Oxidoreductase molybdopterin-binding" evidence="5">
    <location>
        <begin position="125"/>
        <end position="308"/>
    </location>
</feature>
<organism evidence="7 8">
    <name type="scientific">Favolaschia claudopus</name>
    <dbReference type="NCBI Taxonomy" id="2862362"/>
    <lineage>
        <taxon>Eukaryota</taxon>
        <taxon>Fungi</taxon>
        <taxon>Dikarya</taxon>
        <taxon>Basidiomycota</taxon>
        <taxon>Agaricomycotina</taxon>
        <taxon>Agaricomycetes</taxon>
        <taxon>Agaricomycetidae</taxon>
        <taxon>Agaricales</taxon>
        <taxon>Marasmiineae</taxon>
        <taxon>Mycenaceae</taxon>
        <taxon>Favolaschia</taxon>
    </lineage>
</organism>
<dbReference type="SUPFAM" id="SSF56524">
    <property type="entry name" value="Oxidoreductase molybdopterin-binding domain"/>
    <property type="match status" value="1"/>
</dbReference>
<dbReference type="InterPro" id="IPR008335">
    <property type="entry name" value="Mopterin_OxRdtase_euk"/>
</dbReference>
<dbReference type="InterPro" id="IPR000572">
    <property type="entry name" value="OxRdtase_Mopterin-bd_dom"/>
</dbReference>
<name>A0AAW0DE49_9AGAR</name>
<dbReference type="CDD" id="cd02110">
    <property type="entry name" value="SO_family_Moco_dimer"/>
    <property type="match status" value="1"/>
</dbReference>
<keyword evidence="4" id="KW-0560">Oxidoreductase</keyword>
<dbReference type="PANTHER" id="PTHR19372">
    <property type="entry name" value="SULFITE REDUCTASE"/>
    <property type="match status" value="1"/>
</dbReference>
<dbReference type="Proteomes" id="UP001362999">
    <property type="component" value="Unassembled WGS sequence"/>
</dbReference>
<accession>A0AAW0DE49</accession>
<evidence type="ECO:0000256" key="1">
    <source>
        <dbReference type="ARBA" id="ARBA00001924"/>
    </source>
</evidence>
<dbReference type="InterPro" id="IPR036374">
    <property type="entry name" value="OxRdtase_Mopterin-bd_sf"/>
</dbReference>
<dbReference type="InterPro" id="IPR005066">
    <property type="entry name" value="MoCF_OxRdtse_dimer"/>
</dbReference>
<dbReference type="GO" id="GO:0020037">
    <property type="term" value="F:heme binding"/>
    <property type="evidence" value="ECO:0007669"/>
    <property type="project" value="TreeGrafter"/>
</dbReference>
<evidence type="ECO:0000313" key="7">
    <source>
        <dbReference type="EMBL" id="KAK7048721.1"/>
    </source>
</evidence>
<keyword evidence="8" id="KW-1185">Reference proteome</keyword>
<dbReference type="SUPFAM" id="SSF81296">
    <property type="entry name" value="E set domains"/>
    <property type="match status" value="1"/>
</dbReference>
<evidence type="ECO:0000256" key="2">
    <source>
        <dbReference type="ARBA" id="ARBA00022505"/>
    </source>
</evidence>
<feature type="domain" description="Moybdenum cofactor oxidoreductase dimerisation" evidence="6">
    <location>
        <begin position="334"/>
        <end position="454"/>
    </location>
</feature>
<dbReference type="GO" id="GO:0030151">
    <property type="term" value="F:molybdenum ion binding"/>
    <property type="evidence" value="ECO:0007669"/>
    <property type="project" value="InterPro"/>
</dbReference>
<reference evidence="7 8" key="1">
    <citation type="journal article" date="2024" name="J Genomics">
        <title>Draft genome sequencing and assembly of Favolaschia claudopus CIRM-BRFM 2984 isolated from oak limbs.</title>
        <authorList>
            <person name="Navarro D."/>
            <person name="Drula E."/>
            <person name="Chaduli D."/>
            <person name="Cazenave R."/>
            <person name="Ahrendt S."/>
            <person name="Wang J."/>
            <person name="Lipzen A."/>
            <person name="Daum C."/>
            <person name="Barry K."/>
            <person name="Grigoriev I.V."/>
            <person name="Favel A."/>
            <person name="Rosso M.N."/>
            <person name="Martin F."/>
        </authorList>
    </citation>
    <scope>NUCLEOTIDE SEQUENCE [LARGE SCALE GENOMIC DNA]</scope>
    <source>
        <strain evidence="7 8">CIRM-BRFM 2984</strain>
    </source>
</reference>
<keyword evidence="2" id="KW-0500">Molybdenum</keyword>
<evidence type="ECO:0000259" key="6">
    <source>
        <dbReference type="Pfam" id="PF03404"/>
    </source>
</evidence>
<dbReference type="PANTHER" id="PTHR19372:SF6">
    <property type="entry name" value="SULFITE OXIDASE"/>
    <property type="match status" value="1"/>
</dbReference>
<dbReference type="AlphaFoldDB" id="A0AAW0DE49"/>
<gene>
    <name evidence="7" type="ORF">R3P38DRAFT_2506199</name>
</gene>
<evidence type="ECO:0000313" key="8">
    <source>
        <dbReference type="Proteomes" id="UP001362999"/>
    </source>
</evidence>
<dbReference type="GO" id="GO:0043546">
    <property type="term" value="F:molybdopterin cofactor binding"/>
    <property type="evidence" value="ECO:0007669"/>
    <property type="project" value="TreeGrafter"/>
</dbReference>
<dbReference type="Pfam" id="PF00174">
    <property type="entry name" value="Oxidored_molyb"/>
    <property type="match status" value="1"/>
</dbReference>
<dbReference type="PRINTS" id="PR00407">
    <property type="entry name" value="EUMOPTERIN"/>
</dbReference>
<dbReference type="Gene3D" id="2.60.40.650">
    <property type="match status" value="1"/>
</dbReference>
<evidence type="ECO:0000256" key="3">
    <source>
        <dbReference type="ARBA" id="ARBA00022723"/>
    </source>
</evidence>
<dbReference type="FunFam" id="3.90.420.10:FF:000002">
    <property type="entry name" value="sulfite oxidase, mitochondrial"/>
    <property type="match status" value="1"/>
</dbReference>
<evidence type="ECO:0000256" key="4">
    <source>
        <dbReference type="ARBA" id="ARBA00023002"/>
    </source>
</evidence>
<dbReference type="EMBL" id="JAWWNJ010000009">
    <property type="protein sequence ID" value="KAK7048721.1"/>
    <property type="molecule type" value="Genomic_DNA"/>
</dbReference>
<dbReference type="InterPro" id="IPR014756">
    <property type="entry name" value="Ig_E-set"/>
</dbReference>
<protein>
    <submittedName>
        <fullName evidence="7">Sulfite oxidase mitochondrial</fullName>
    </submittedName>
</protein>
<keyword evidence="3" id="KW-0479">Metal-binding</keyword>
<sequence>MSQTEVQSAFAEEKLGWNGYVEWESYPEKKALATKILNQQKFTPIPEFQFVPLPNTNPILIGYRWKEYHEALGLKSIVDFSWKTVLEEKPDLLHVLDFPYNGETTREQLLLGKITDNKYHFVRNHGGMPDIQEDVFELEIGGLVNKSVKLSLKDLKDPAKFPQVEVTVTLQCSGTRRVEQIVQYPGDGDELINAPWGEGAIGTAVYRGVPLKKVLKLACGGVDPECKHLEFIGADTYFKKNSVFNYAVSVPWRKVRNNEEVILAWEMNGKPLPKSHGAPLRVVVTGYIGARSCKWVYRINALREPSMGPVQAQEYLYYTAQIGKQNTKYSNGFSIQQMPVSSAIISPKDRQVIEHDGKITLKGWAYSGGGNWVERVEVSPDGGSVWYAVDQGNMTEKHYHAWRLWTIDIPVDAEGWLEFCVRTWDSSNNTEPTFVRSAWNWDLHVTSSCHRIKLYSVNRTRPATMARLKELEARGEGIEPLSHPLEYQLEGTEEYLENCRKYPREPLN</sequence>
<dbReference type="GO" id="GO:0008482">
    <property type="term" value="F:sulfite oxidase activity"/>
    <property type="evidence" value="ECO:0007669"/>
    <property type="project" value="TreeGrafter"/>
</dbReference>
<dbReference type="Pfam" id="PF03404">
    <property type="entry name" value="Mo-co_dimer"/>
    <property type="match status" value="1"/>
</dbReference>
<dbReference type="GO" id="GO:0006790">
    <property type="term" value="P:sulfur compound metabolic process"/>
    <property type="evidence" value="ECO:0007669"/>
    <property type="project" value="TreeGrafter"/>
</dbReference>
<proteinExistence type="predicted"/>
<evidence type="ECO:0000259" key="5">
    <source>
        <dbReference type="Pfam" id="PF00174"/>
    </source>
</evidence>